<name>A0A068U571_COFCA</name>
<gene>
    <name evidence="2" type="ORF">GSCOC_T00015238001</name>
</gene>
<protein>
    <submittedName>
        <fullName evidence="2">Uncharacterized protein</fullName>
    </submittedName>
</protein>
<evidence type="ECO:0000313" key="2">
    <source>
        <dbReference type="EMBL" id="CDP03467.1"/>
    </source>
</evidence>
<keyword evidence="1" id="KW-0472">Membrane</keyword>
<sequence>MIHLIGAKNHRALNPNSPLPLQRKKMIRQRLGWFAFGFTAASATIGVFVYKDLQAHRNAHFSQANEEYNVLNTRVTNLERVCLNNPKSNVQSGGSDLK</sequence>
<dbReference type="OrthoDB" id="1857675at2759"/>
<dbReference type="PhylomeDB" id="A0A068U571"/>
<organism evidence="2 3">
    <name type="scientific">Coffea canephora</name>
    <name type="common">Robusta coffee</name>
    <dbReference type="NCBI Taxonomy" id="49390"/>
    <lineage>
        <taxon>Eukaryota</taxon>
        <taxon>Viridiplantae</taxon>
        <taxon>Streptophyta</taxon>
        <taxon>Embryophyta</taxon>
        <taxon>Tracheophyta</taxon>
        <taxon>Spermatophyta</taxon>
        <taxon>Magnoliopsida</taxon>
        <taxon>eudicotyledons</taxon>
        <taxon>Gunneridae</taxon>
        <taxon>Pentapetalae</taxon>
        <taxon>asterids</taxon>
        <taxon>lamiids</taxon>
        <taxon>Gentianales</taxon>
        <taxon>Rubiaceae</taxon>
        <taxon>Ixoroideae</taxon>
        <taxon>Gardenieae complex</taxon>
        <taxon>Bertiereae - Coffeeae clade</taxon>
        <taxon>Coffeeae</taxon>
        <taxon>Coffea</taxon>
    </lineage>
</organism>
<keyword evidence="1" id="KW-0812">Transmembrane</keyword>
<dbReference type="Proteomes" id="UP000295252">
    <property type="component" value="Chromosome V"/>
</dbReference>
<reference evidence="3" key="1">
    <citation type="journal article" date="2014" name="Science">
        <title>The coffee genome provides insight into the convergent evolution of caffeine biosynthesis.</title>
        <authorList>
            <person name="Denoeud F."/>
            <person name="Carretero-Paulet L."/>
            <person name="Dereeper A."/>
            <person name="Droc G."/>
            <person name="Guyot R."/>
            <person name="Pietrella M."/>
            <person name="Zheng C."/>
            <person name="Alberti A."/>
            <person name="Anthony F."/>
            <person name="Aprea G."/>
            <person name="Aury J.M."/>
            <person name="Bento P."/>
            <person name="Bernard M."/>
            <person name="Bocs S."/>
            <person name="Campa C."/>
            <person name="Cenci A."/>
            <person name="Combes M.C."/>
            <person name="Crouzillat D."/>
            <person name="Da Silva C."/>
            <person name="Daddiego L."/>
            <person name="De Bellis F."/>
            <person name="Dussert S."/>
            <person name="Garsmeur O."/>
            <person name="Gayraud T."/>
            <person name="Guignon V."/>
            <person name="Jahn K."/>
            <person name="Jamilloux V."/>
            <person name="Joet T."/>
            <person name="Labadie K."/>
            <person name="Lan T."/>
            <person name="Leclercq J."/>
            <person name="Lepelley M."/>
            <person name="Leroy T."/>
            <person name="Li L.T."/>
            <person name="Librado P."/>
            <person name="Lopez L."/>
            <person name="Munoz A."/>
            <person name="Noel B."/>
            <person name="Pallavicini A."/>
            <person name="Perrotta G."/>
            <person name="Poncet V."/>
            <person name="Pot D."/>
            <person name="Priyono X."/>
            <person name="Rigoreau M."/>
            <person name="Rouard M."/>
            <person name="Rozas J."/>
            <person name="Tranchant-Dubreuil C."/>
            <person name="VanBuren R."/>
            <person name="Zhang Q."/>
            <person name="Andrade A.C."/>
            <person name="Argout X."/>
            <person name="Bertrand B."/>
            <person name="de Kochko A."/>
            <person name="Graziosi G."/>
            <person name="Henry R.J."/>
            <person name="Jayarama X."/>
            <person name="Ming R."/>
            <person name="Nagai C."/>
            <person name="Rounsley S."/>
            <person name="Sankoff D."/>
            <person name="Giuliano G."/>
            <person name="Albert V.A."/>
            <person name="Wincker P."/>
            <person name="Lashermes P."/>
        </authorList>
    </citation>
    <scope>NUCLEOTIDE SEQUENCE [LARGE SCALE GENOMIC DNA]</scope>
    <source>
        <strain evidence="3">cv. DH200-94</strain>
    </source>
</reference>
<accession>A0A068U571</accession>
<dbReference type="Gramene" id="CDP03467">
    <property type="protein sequence ID" value="CDP03467"/>
    <property type="gene ID" value="GSCOC_T00015238001"/>
</dbReference>
<dbReference type="PANTHER" id="PTHR34970:SF5">
    <property type="entry name" value="PROTEIN, PUTATIVE-RELATED"/>
    <property type="match status" value="1"/>
</dbReference>
<feature type="transmembrane region" description="Helical" evidence="1">
    <location>
        <begin position="31"/>
        <end position="50"/>
    </location>
</feature>
<dbReference type="InParanoid" id="A0A068U571"/>
<keyword evidence="1" id="KW-1133">Transmembrane helix</keyword>
<dbReference type="PANTHER" id="PTHR34970">
    <property type="entry name" value="ABC TRANSPORTER A FAMILY PROTEIN"/>
    <property type="match status" value="1"/>
</dbReference>
<proteinExistence type="predicted"/>
<evidence type="ECO:0000256" key="1">
    <source>
        <dbReference type="SAM" id="Phobius"/>
    </source>
</evidence>
<dbReference type="EMBL" id="HG739094">
    <property type="protein sequence ID" value="CDP03467.1"/>
    <property type="molecule type" value="Genomic_DNA"/>
</dbReference>
<dbReference type="AlphaFoldDB" id="A0A068U571"/>
<keyword evidence="3" id="KW-1185">Reference proteome</keyword>
<evidence type="ECO:0000313" key="3">
    <source>
        <dbReference type="Proteomes" id="UP000295252"/>
    </source>
</evidence>